<feature type="chain" id="PRO_5004732083" description="DUF2490 domain-containing protein" evidence="1">
    <location>
        <begin position="28"/>
        <end position="241"/>
    </location>
</feature>
<protein>
    <recommendedName>
        <fullName evidence="4">DUF2490 domain-containing protein</fullName>
    </recommendedName>
</protein>
<name>V5DX39_9GAMM</name>
<dbReference type="RefSeq" id="WP_023495049.1">
    <property type="nucleotide sequence ID" value="NZ_AYLO01000082.1"/>
</dbReference>
<evidence type="ECO:0000256" key="1">
    <source>
        <dbReference type="SAM" id="SignalP"/>
    </source>
</evidence>
<dbReference type="PATRIC" id="fig|1116472.3.peg.2329"/>
<proteinExistence type="predicted"/>
<evidence type="ECO:0000313" key="2">
    <source>
        <dbReference type="EMBL" id="ESS71891.1"/>
    </source>
</evidence>
<keyword evidence="3" id="KW-1185">Reference proteome</keyword>
<dbReference type="AlphaFoldDB" id="V5DX39"/>
<organism evidence="2 3">
    <name type="scientific">Methyloglobulus morosus KoM1</name>
    <dbReference type="NCBI Taxonomy" id="1116472"/>
    <lineage>
        <taxon>Bacteria</taxon>
        <taxon>Pseudomonadati</taxon>
        <taxon>Pseudomonadota</taxon>
        <taxon>Gammaproteobacteria</taxon>
        <taxon>Methylococcales</taxon>
        <taxon>Methylococcaceae</taxon>
        <taxon>Methyloglobulus</taxon>
    </lineage>
</organism>
<dbReference type="InterPro" id="IPR019619">
    <property type="entry name" value="DUF2490"/>
</dbReference>
<keyword evidence="1" id="KW-0732">Signal</keyword>
<feature type="signal peptide" evidence="1">
    <location>
        <begin position="1"/>
        <end position="27"/>
    </location>
</feature>
<dbReference type="EMBL" id="AYLO01000082">
    <property type="protein sequence ID" value="ESS71891.1"/>
    <property type="molecule type" value="Genomic_DNA"/>
</dbReference>
<dbReference type="eggNOG" id="ENOG5032VR7">
    <property type="taxonomic scope" value="Bacteria"/>
</dbReference>
<evidence type="ECO:0000313" key="3">
    <source>
        <dbReference type="Proteomes" id="UP000017842"/>
    </source>
</evidence>
<sequence length="241" mass="27235">MFKKQIKTLGITIAAVSTLGAATPALAVDDLLQDAGSWLQIVGEGSLGVIDPRLQKGRVWLEGQSRFDDNWDHWYQGMVRVAAGYSLSDRATIWAGYTWLPTQNVGKAYVAQQDVWPAFRYVLPTDIGTFMFRTMVESNFLPGNNSEVRVRPRQMVRFMHPLEFEPRLSLIAWDEFFVRVNSTPTGGQAGFDQNRAFAGLGWTFNKSFRAEAGYLNQYLDDATHTNNTMHHLIMGSLFINF</sequence>
<reference evidence="2 3" key="1">
    <citation type="journal article" date="2013" name="Genome Announc.">
        <title>Draft Genome Sequence of the Methanotrophic Gammaproteobacterium Methyloglobulus morosus DSM 22980 Strain KoM1.</title>
        <authorList>
            <person name="Poehlein A."/>
            <person name="Deutzmann J.S."/>
            <person name="Daniel R."/>
            <person name="Simeonova D.D."/>
        </authorList>
    </citation>
    <scope>NUCLEOTIDE SEQUENCE [LARGE SCALE GENOMIC DNA]</scope>
    <source>
        <strain evidence="2 3">KoM1</strain>
    </source>
</reference>
<dbReference type="Proteomes" id="UP000017842">
    <property type="component" value="Unassembled WGS sequence"/>
</dbReference>
<accession>V5DX39</accession>
<evidence type="ECO:0008006" key="4">
    <source>
        <dbReference type="Google" id="ProtNLM"/>
    </source>
</evidence>
<dbReference type="STRING" id="1116472.MGMO_85c00160"/>
<dbReference type="Pfam" id="PF10677">
    <property type="entry name" value="DUF2490"/>
    <property type="match status" value="1"/>
</dbReference>
<gene>
    <name evidence="2" type="ORF">MGMO_85c00160</name>
</gene>
<dbReference type="OrthoDB" id="5381041at2"/>
<comment type="caution">
    <text evidence="2">The sequence shown here is derived from an EMBL/GenBank/DDBJ whole genome shotgun (WGS) entry which is preliminary data.</text>
</comment>